<dbReference type="AlphaFoldDB" id="A2E5Z5"/>
<dbReference type="Proteomes" id="UP000001542">
    <property type="component" value="Unassembled WGS sequence"/>
</dbReference>
<dbReference type="KEGG" id="tva:4769911"/>
<dbReference type="VEuPathDB" id="TrichDB:TVAGG3_0337480"/>
<dbReference type="RefSeq" id="XP_001324175.1">
    <property type="nucleotide sequence ID" value="XM_001324140.1"/>
</dbReference>
<dbReference type="InParanoid" id="A2E5Z5"/>
<reference evidence="1" key="2">
    <citation type="journal article" date="2007" name="Science">
        <title>Draft genome sequence of the sexually transmitted pathogen Trichomonas vaginalis.</title>
        <authorList>
            <person name="Carlton J.M."/>
            <person name="Hirt R.P."/>
            <person name="Silva J.C."/>
            <person name="Delcher A.L."/>
            <person name="Schatz M."/>
            <person name="Zhao Q."/>
            <person name="Wortman J.R."/>
            <person name="Bidwell S.L."/>
            <person name="Alsmark U.C.M."/>
            <person name="Besteiro S."/>
            <person name="Sicheritz-Ponten T."/>
            <person name="Noel C.J."/>
            <person name="Dacks J.B."/>
            <person name="Foster P.G."/>
            <person name="Simillion C."/>
            <person name="Van de Peer Y."/>
            <person name="Miranda-Saavedra D."/>
            <person name="Barton G.J."/>
            <person name="Westrop G.D."/>
            <person name="Mueller S."/>
            <person name="Dessi D."/>
            <person name="Fiori P.L."/>
            <person name="Ren Q."/>
            <person name="Paulsen I."/>
            <person name="Zhang H."/>
            <person name="Bastida-Corcuera F.D."/>
            <person name="Simoes-Barbosa A."/>
            <person name="Brown M.T."/>
            <person name="Hayes R.D."/>
            <person name="Mukherjee M."/>
            <person name="Okumura C.Y."/>
            <person name="Schneider R."/>
            <person name="Smith A.J."/>
            <person name="Vanacova S."/>
            <person name="Villalvazo M."/>
            <person name="Haas B.J."/>
            <person name="Pertea M."/>
            <person name="Feldblyum T.V."/>
            <person name="Utterback T.R."/>
            <person name="Shu C.L."/>
            <person name="Osoegawa K."/>
            <person name="de Jong P.J."/>
            <person name="Hrdy I."/>
            <person name="Horvathova L."/>
            <person name="Zubacova Z."/>
            <person name="Dolezal P."/>
            <person name="Malik S.B."/>
            <person name="Logsdon J.M. Jr."/>
            <person name="Henze K."/>
            <person name="Gupta A."/>
            <person name="Wang C.C."/>
            <person name="Dunne R.L."/>
            <person name="Upcroft J.A."/>
            <person name="Upcroft P."/>
            <person name="White O."/>
            <person name="Salzberg S.L."/>
            <person name="Tang P."/>
            <person name="Chiu C.-H."/>
            <person name="Lee Y.-S."/>
            <person name="Embley T.M."/>
            <person name="Coombs G.H."/>
            <person name="Mottram J.C."/>
            <person name="Tachezy J."/>
            <person name="Fraser-Liggett C.M."/>
            <person name="Johnson P.J."/>
        </authorList>
    </citation>
    <scope>NUCLEOTIDE SEQUENCE [LARGE SCALE GENOMIC DNA]</scope>
    <source>
        <strain evidence="1">G3</strain>
    </source>
</reference>
<organism evidence="1 2">
    <name type="scientific">Trichomonas vaginalis (strain ATCC PRA-98 / G3)</name>
    <dbReference type="NCBI Taxonomy" id="412133"/>
    <lineage>
        <taxon>Eukaryota</taxon>
        <taxon>Metamonada</taxon>
        <taxon>Parabasalia</taxon>
        <taxon>Trichomonadida</taxon>
        <taxon>Trichomonadidae</taxon>
        <taxon>Trichomonas</taxon>
    </lineage>
</organism>
<dbReference type="EMBL" id="DS113310">
    <property type="protein sequence ID" value="EAY11952.1"/>
    <property type="molecule type" value="Genomic_DNA"/>
</dbReference>
<evidence type="ECO:0000313" key="1">
    <source>
        <dbReference type="EMBL" id="EAY11952.1"/>
    </source>
</evidence>
<reference evidence="1" key="1">
    <citation type="submission" date="2006-10" db="EMBL/GenBank/DDBJ databases">
        <authorList>
            <person name="Amadeo P."/>
            <person name="Zhao Q."/>
            <person name="Wortman J."/>
            <person name="Fraser-Liggett C."/>
            <person name="Carlton J."/>
        </authorList>
    </citation>
    <scope>NUCLEOTIDE SEQUENCE</scope>
    <source>
        <strain evidence="1">G3</strain>
    </source>
</reference>
<dbReference type="OrthoDB" id="1932706at2759"/>
<keyword evidence="2" id="KW-1185">Reference proteome</keyword>
<protein>
    <submittedName>
        <fullName evidence="1">Uncharacterized protein</fullName>
    </submittedName>
</protein>
<name>A2E5Z5_TRIV3</name>
<proteinExistence type="predicted"/>
<gene>
    <name evidence="1" type="ORF">TVAG_399580</name>
</gene>
<sequence length="290" mass="33472">MEKRVRFFYPTAKISSETSIKPLSHYDKNTDIYKTLHKKTIESILQQTSLNCDIYEQRMREYIMSQIMFSTNSENNDDFNVLSVQKEAFSKIPPNVCVELGTEYFTIYNPANKKSIAYEYNENLKPILDCLETEQISLPFYAIMFNLECNPISSGTILCNITDYRTDPQIEKISLLTISQELINTYTSGSEYPPETEQDLYLSIYPEICTDPSPDVARVMSTIDSRQKMWVREQIPNQPPDFLPQHKLEAKPIEKHYAPIDVARQVAIPESLQMAFSRLGSIQSILNKCV</sequence>
<evidence type="ECO:0000313" key="2">
    <source>
        <dbReference type="Proteomes" id="UP000001542"/>
    </source>
</evidence>
<accession>A2E5Z5</accession>
<dbReference type="VEuPathDB" id="TrichDB:TVAG_399580"/>